<evidence type="ECO:0000313" key="2">
    <source>
        <dbReference type="Proteomes" id="UP000054047"/>
    </source>
</evidence>
<keyword evidence="2" id="KW-1185">Reference proteome</keyword>
<dbReference type="AlphaFoldDB" id="A0A0C2GIT3"/>
<accession>A0A0C2GIT3</accession>
<name>A0A0C2GIT3_9BILA</name>
<organism evidence="1 2">
    <name type="scientific">Ancylostoma duodenale</name>
    <dbReference type="NCBI Taxonomy" id="51022"/>
    <lineage>
        <taxon>Eukaryota</taxon>
        <taxon>Metazoa</taxon>
        <taxon>Ecdysozoa</taxon>
        <taxon>Nematoda</taxon>
        <taxon>Chromadorea</taxon>
        <taxon>Rhabditida</taxon>
        <taxon>Rhabditina</taxon>
        <taxon>Rhabditomorpha</taxon>
        <taxon>Strongyloidea</taxon>
        <taxon>Ancylostomatidae</taxon>
        <taxon>Ancylostomatinae</taxon>
        <taxon>Ancylostoma</taxon>
    </lineage>
</organism>
<reference evidence="1 2" key="1">
    <citation type="submission" date="2013-12" db="EMBL/GenBank/DDBJ databases">
        <title>Draft genome of the parsitic nematode Ancylostoma duodenale.</title>
        <authorList>
            <person name="Mitreva M."/>
        </authorList>
    </citation>
    <scope>NUCLEOTIDE SEQUENCE [LARGE SCALE GENOMIC DNA]</scope>
    <source>
        <strain evidence="1 2">Zhejiang</strain>
    </source>
</reference>
<proteinExistence type="predicted"/>
<gene>
    <name evidence="1" type="ORF">ANCDUO_12829</name>
</gene>
<dbReference type="Proteomes" id="UP000054047">
    <property type="component" value="Unassembled WGS sequence"/>
</dbReference>
<protein>
    <submittedName>
        <fullName evidence="1">Uncharacterized protein</fullName>
    </submittedName>
</protein>
<sequence length="119" mass="13505">MVAHHYKKGSVSRRTAISRALGAYIDGSPVATMDYVPDELSRLSDRSIFVHRLEPTLHVYYNSATIQVYTTIFRHIREEFDNSVGPPTLRVVLDFDRASINAAKRVGHNIIVYKCLLLT</sequence>
<dbReference type="EMBL" id="KN734995">
    <property type="protein sequence ID" value="KIH56986.1"/>
    <property type="molecule type" value="Genomic_DNA"/>
</dbReference>
<dbReference type="OrthoDB" id="5864342at2759"/>
<evidence type="ECO:0000313" key="1">
    <source>
        <dbReference type="EMBL" id="KIH56986.1"/>
    </source>
</evidence>